<dbReference type="Pfam" id="PF22041">
    <property type="entry name" value="GST_C_7"/>
    <property type="match status" value="1"/>
</dbReference>
<dbReference type="InterPro" id="IPR004045">
    <property type="entry name" value="Glutathione_S-Trfase_N"/>
</dbReference>
<dbReference type="AlphaFoldDB" id="A0A918XUM4"/>
<accession>A0A918XUM4</accession>
<gene>
    <name evidence="2" type="primary">ligE</name>
    <name evidence="2" type="ORF">GCM10017083_39250</name>
</gene>
<dbReference type="PANTHER" id="PTHR42673:SF4">
    <property type="entry name" value="MALEYLACETOACETATE ISOMERASE"/>
    <property type="match status" value="1"/>
</dbReference>
<protein>
    <submittedName>
        <fullName evidence="2">Glutathione S-transferase</fullName>
    </submittedName>
</protein>
<dbReference type="InterPro" id="IPR036282">
    <property type="entry name" value="Glutathione-S-Trfase_C_sf"/>
</dbReference>
<dbReference type="InterPro" id="IPR036249">
    <property type="entry name" value="Thioredoxin-like_sf"/>
</dbReference>
<dbReference type="Proteomes" id="UP000630353">
    <property type="component" value="Unassembled WGS sequence"/>
</dbReference>
<evidence type="ECO:0000259" key="1">
    <source>
        <dbReference type="PROSITE" id="PS50404"/>
    </source>
</evidence>
<sequence>MSARPILYERAGADGLCPSPVCWRTRIALALKGVEAERRPMRFADVEQLAATTGSRTVPVLAVDGRMIVDSNAIAAHLDTMAPSGPQLMAGDAATVGADLERELGARIGPLVGADFLRRLLPEDRDYFKQSREARYGRSFEELETLRAGLELDLAFSLGRLEPQLEANRYLGGDEIAWPDIVVYSYVAWIAFASPRSMPELVNPVRTWFERHDAEWRAICLEPAIPGAPDAEPAP</sequence>
<evidence type="ECO:0000313" key="2">
    <source>
        <dbReference type="EMBL" id="GHD57545.1"/>
    </source>
</evidence>
<dbReference type="PANTHER" id="PTHR42673">
    <property type="entry name" value="MALEYLACETOACETATE ISOMERASE"/>
    <property type="match status" value="1"/>
</dbReference>
<dbReference type="InterPro" id="IPR054416">
    <property type="entry name" value="GST_UstS-like_C"/>
</dbReference>
<dbReference type="GO" id="GO:0006559">
    <property type="term" value="P:L-phenylalanine catabolic process"/>
    <property type="evidence" value="ECO:0007669"/>
    <property type="project" value="TreeGrafter"/>
</dbReference>
<reference evidence="2" key="1">
    <citation type="journal article" date="2014" name="Int. J. Syst. Evol. Microbiol.">
        <title>Complete genome sequence of Corynebacterium casei LMG S-19264T (=DSM 44701T), isolated from a smear-ripened cheese.</title>
        <authorList>
            <consortium name="US DOE Joint Genome Institute (JGI-PGF)"/>
            <person name="Walter F."/>
            <person name="Albersmeier A."/>
            <person name="Kalinowski J."/>
            <person name="Ruckert C."/>
        </authorList>
    </citation>
    <scope>NUCLEOTIDE SEQUENCE</scope>
    <source>
        <strain evidence="2">KCTC 42651</strain>
    </source>
</reference>
<dbReference type="EMBL" id="BMZS01000009">
    <property type="protein sequence ID" value="GHD57545.1"/>
    <property type="molecule type" value="Genomic_DNA"/>
</dbReference>
<keyword evidence="3" id="KW-1185">Reference proteome</keyword>
<comment type="caution">
    <text evidence="2">The sequence shown here is derived from an EMBL/GenBank/DDBJ whole genome shotgun (WGS) entry which is preliminary data.</text>
</comment>
<dbReference type="GO" id="GO:0006749">
    <property type="term" value="P:glutathione metabolic process"/>
    <property type="evidence" value="ECO:0007669"/>
    <property type="project" value="TreeGrafter"/>
</dbReference>
<dbReference type="PROSITE" id="PS50404">
    <property type="entry name" value="GST_NTER"/>
    <property type="match status" value="1"/>
</dbReference>
<name>A0A918XUM4_9PROT</name>
<dbReference type="GO" id="GO:0004364">
    <property type="term" value="F:glutathione transferase activity"/>
    <property type="evidence" value="ECO:0007669"/>
    <property type="project" value="TreeGrafter"/>
</dbReference>
<proteinExistence type="predicted"/>
<evidence type="ECO:0000313" key="3">
    <source>
        <dbReference type="Proteomes" id="UP000630353"/>
    </source>
</evidence>
<dbReference type="GO" id="GO:0016034">
    <property type="term" value="F:maleylacetoacetate isomerase activity"/>
    <property type="evidence" value="ECO:0007669"/>
    <property type="project" value="TreeGrafter"/>
</dbReference>
<dbReference type="Gene3D" id="1.20.1050.10">
    <property type="match status" value="1"/>
</dbReference>
<feature type="domain" description="GST N-terminal" evidence="1">
    <location>
        <begin position="9"/>
        <end position="86"/>
    </location>
</feature>
<dbReference type="SUPFAM" id="SSF52833">
    <property type="entry name" value="Thioredoxin-like"/>
    <property type="match status" value="1"/>
</dbReference>
<dbReference type="Gene3D" id="3.40.30.10">
    <property type="entry name" value="Glutaredoxin"/>
    <property type="match status" value="1"/>
</dbReference>
<dbReference type="Pfam" id="PF13409">
    <property type="entry name" value="GST_N_2"/>
    <property type="match status" value="1"/>
</dbReference>
<reference evidence="2" key="2">
    <citation type="submission" date="2020-09" db="EMBL/GenBank/DDBJ databases">
        <authorList>
            <person name="Sun Q."/>
            <person name="Kim S."/>
        </authorList>
    </citation>
    <scope>NUCLEOTIDE SEQUENCE</scope>
    <source>
        <strain evidence="2">KCTC 42651</strain>
    </source>
</reference>
<organism evidence="2 3">
    <name type="scientific">Thalassobaculum fulvum</name>
    <dbReference type="NCBI Taxonomy" id="1633335"/>
    <lineage>
        <taxon>Bacteria</taxon>
        <taxon>Pseudomonadati</taxon>
        <taxon>Pseudomonadota</taxon>
        <taxon>Alphaproteobacteria</taxon>
        <taxon>Rhodospirillales</taxon>
        <taxon>Thalassobaculaceae</taxon>
        <taxon>Thalassobaculum</taxon>
    </lineage>
</organism>
<dbReference type="RefSeq" id="WP_189992782.1">
    <property type="nucleotide sequence ID" value="NZ_BMZS01000009.1"/>
</dbReference>
<dbReference type="SUPFAM" id="SSF47616">
    <property type="entry name" value="GST C-terminal domain-like"/>
    <property type="match status" value="1"/>
</dbReference>